<dbReference type="SUPFAM" id="SSF50022">
    <property type="entry name" value="ISP domain"/>
    <property type="match status" value="1"/>
</dbReference>
<accession>A0A3A3GLL9</accession>
<dbReference type="RefSeq" id="WP_119786675.1">
    <property type="nucleotide sequence ID" value="NZ_QYUQ01000002.1"/>
</dbReference>
<keyword evidence="2" id="KW-0479">Metal-binding</keyword>
<dbReference type="EMBL" id="QYUQ01000002">
    <property type="protein sequence ID" value="RJG03176.1"/>
    <property type="molecule type" value="Genomic_DNA"/>
</dbReference>
<dbReference type="AlphaFoldDB" id="A0A3A3GLL9"/>
<dbReference type="PROSITE" id="PS51296">
    <property type="entry name" value="RIESKE"/>
    <property type="match status" value="1"/>
</dbReference>
<evidence type="ECO:0000256" key="4">
    <source>
        <dbReference type="ARBA" id="ARBA00023014"/>
    </source>
</evidence>
<keyword evidence="3" id="KW-0408">Iron</keyword>
<dbReference type="PANTHER" id="PTHR21496">
    <property type="entry name" value="FERREDOXIN-RELATED"/>
    <property type="match status" value="1"/>
</dbReference>
<dbReference type="InterPro" id="IPR036922">
    <property type="entry name" value="Rieske_2Fe-2S_sf"/>
</dbReference>
<organism evidence="8 9">
    <name type="scientific">Noviherbaspirillum sedimenti</name>
    <dbReference type="NCBI Taxonomy" id="2320865"/>
    <lineage>
        <taxon>Bacteria</taxon>
        <taxon>Pseudomonadati</taxon>
        <taxon>Pseudomonadota</taxon>
        <taxon>Betaproteobacteria</taxon>
        <taxon>Burkholderiales</taxon>
        <taxon>Oxalobacteraceae</taxon>
        <taxon>Noviherbaspirillum</taxon>
    </lineage>
</organism>
<evidence type="ECO:0000256" key="2">
    <source>
        <dbReference type="ARBA" id="ARBA00022723"/>
    </source>
</evidence>
<evidence type="ECO:0000256" key="3">
    <source>
        <dbReference type="ARBA" id="ARBA00023004"/>
    </source>
</evidence>
<protein>
    <submittedName>
        <fullName evidence="8">Ferredoxin</fullName>
    </submittedName>
</protein>
<dbReference type="Gene3D" id="2.102.10.10">
    <property type="entry name" value="Rieske [2Fe-2S] iron-sulphur domain"/>
    <property type="match status" value="1"/>
</dbReference>
<proteinExistence type="inferred from homology"/>
<dbReference type="Pfam" id="PF00355">
    <property type="entry name" value="Rieske"/>
    <property type="match status" value="1"/>
</dbReference>
<keyword evidence="4" id="KW-0411">Iron-sulfur</keyword>
<dbReference type="GO" id="GO:0046872">
    <property type="term" value="F:metal ion binding"/>
    <property type="evidence" value="ECO:0007669"/>
    <property type="project" value="UniProtKB-KW"/>
</dbReference>
<evidence type="ECO:0000256" key="1">
    <source>
        <dbReference type="ARBA" id="ARBA00022714"/>
    </source>
</evidence>
<evidence type="ECO:0000313" key="8">
    <source>
        <dbReference type="EMBL" id="RJG03176.1"/>
    </source>
</evidence>
<comment type="caution">
    <text evidence="8">The sequence shown here is derived from an EMBL/GenBank/DDBJ whole genome shotgun (WGS) entry which is preliminary data.</text>
</comment>
<dbReference type="PANTHER" id="PTHR21496:SF0">
    <property type="entry name" value="RIESKE DOMAIN-CONTAINING PROTEIN"/>
    <property type="match status" value="1"/>
</dbReference>
<evidence type="ECO:0000256" key="6">
    <source>
        <dbReference type="ARBA" id="ARBA00038001"/>
    </source>
</evidence>
<gene>
    <name evidence="8" type="ORF">D3878_17575</name>
</gene>
<evidence type="ECO:0000259" key="7">
    <source>
        <dbReference type="PROSITE" id="PS51296"/>
    </source>
</evidence>
<dbReference type="OrthoDB" id="9769355at2"/>
<keyword evidence="9" id="KW-1185">Reference proteome</keyword>
<comment type="cofactor">
    <cofactor evidence="5">
        <name>[2Fe-2S] cluster</name>
        <dbReference type="ChEBI" id="CHEBI:190135"/>
    </cofactor>
</comment>
<evidence type="ECO:0000313" key="9">
    <source>
        <dbReference type="Proteomes" id="UP000266327"/>
    </source>
</evidence>
<dbReference type="InterPro" id="IPR017941">
    <property type="entry name" value="Rieske_2Fe-2S"/>
</dbReference>
<keyword evidence="1" id="KW-0001">2Fe-2S</keyword>
<dbReference type="GO" id="GO:0051537">
    <property type="term" value="F:2 iron, 2 sulfur cluster binding"/>
    <property type="evidence" value="ECO:0007669"/>
    <property type="project" value="UniProtKB-KW"/>
</dbReference>
<dbReference type="Proteomes" id="UP000266327">
    <property type="component" value="Unassembled WGS sequence"/>
</dbReference>
<sequence length="109" mass="11702">MSSFIKALPIADIPENGNKAVEIAGKSVLICNSQGSFYAIANECTHQRSPLEGGKVRGTFLFCPLHGVRFDLRNGMPSGNLTKVCVKTYETRVVDDWVEIAEATGTAAA</sequence>
<evidence type="ECO:0000256" key="5">
    <source>
        <dbReference type="ARBA" id="ARBA00034078"/>
    </source>
</evidence>
<feature type="domain" description="Rieske" evidence="7">
    <location>
        <begin position="5"/>
        <end position="100"/>
    </location>
</feature>
<name>A0A3A3GLL9_9BURK</name>
<comment type="similarity">
    <text evidence="6">Belongs to the bacterial ring-hydroxylating dioxygenase ferredoxin component family.</text>
</comment>
<reference evidence="9" key="1">
    <citation type="submission" date="2018-09" db="EMBL/GenBank/DDBJ databases">
        <authorList>
            <person name="Zhu H."/>
        </authorList>
    </citation>
    <scope>NUCLEOTIDE SEQUENCE [LARGE SCALE GENOMIC DNA]</scope>
    <source>
        <strain evidence="9">K1S02-23</strain>
    </source>
</reference>